<keyword evidence="2" id="KW-1185">Reference proteome</keyword>
<accession>A0A9X2EQZ2</accession>
<dbReference type="RefSeq" id="WP_252472672.1">
    <property type="nucleotide sequence ID" value="NZ_JALBWM010000190.1"/>
</dbReference>
<dbReference type="EMBL" id="JALBWM010000190">
    <property type="protein sequence ID" value="MCO1336767.1"/>
    <property type="molecule type" value="Genomic_DNA"/>
</dbReference>
<dbReference type="Proteomes" id="UP001139028">
    <property type="component" value="Unassembled WGS sequence"/>
</dbReference>
<comment type="caution">
    <text evidence="1">The sequence shown here is derived from an EMBL/GenBank/DDBJ whole genome shotgun (WGS) entry which is preliminary data.</text>
</comment>
<dbReference type="AlphaFoldDB" id="A0A9X2EQZ2"/>
<gene>
    <name evidence="1" type="ORF">MO867_20785</name>
</gene>
<proteinExistence type="predicted"/>
<name>A0A9X2EQZ2_9GAMM</name>
<organism evidence="1 2">
    <name type="scientific">Microbulbifer okhotskensis</name>
    <dbReference type="NCBI Taxonomy" id="2926617"/>
    <lineage>
        <taxon>Bacteria</taxon>
        <taxon>Pseudomonadati</taxon>
        <taxon>Pseudomonadota</taxon>
        <taxon>Gammaproteobacteria</taxon>
        <taxon>Cellvibrionales</taxon>
        <taxon>Microbulbiferaceae</taxon>
        <taxon>Microbulbifer</taxon>
    </lineage>
</organism>
<reference evidence="1" key="1">
    <citation type="journal article" date="2022" name="Arch. Microbiol.">
        <title>Microbulbifer okhotskensis sp. nov., isolated from a deep bottom sediment of the Okhotsk Sea.</title>
        <authorList>
            <person name="Romanenko L."/>
            <person name="Kurilenko V."/>
            <person name="Otstavnykh N."/>
            <person name="Velansky P."/>
            <person name="Isaeva M."/>
            <person name="Mikhailov V."/>
        </authorList>
    </citation>
    <scope>NUCLEOTIDE SEQUENCE</scope>
    <source>
        <strain evidence="1">OS29</strain>
    </source>
</reference>
<protein>
    <submittedName>
        <fullName evidence="1">Uncharacterized protein</fullName>
    </submittedName>
</protein>
<evidence type="ECO:0000313" key="1">
    <source>
        <dbReference type="EMBL" id="MCO1336767.1"/>
    </source>
</evidence>
<evidence type="ECO:0000313" key="2">
    <source>
        <dbReference type="Proteomes" id="UP001139028"/>
    </source>
</evidence>
<sequence length="115" mass="13074">MALTQEDMATITQLIRAETEQLRAELDAVDEWANGLFLALKDVLTPLLKRHPEVAAELAPRWQKVVEEFHRTEGGRLEARKMLYSQLALVSVWPSVDSSAFAEEPIKRTRGPHPR</sequence>